<sequence>MFSGTSDPTRGRRTDAILATPVDRFSGPFRILELGSGPGPLTERMLERFPQCQVVALDTDPVLLKVGEVALRHFQDRTTWVLTDLRDRDWPSALPFPQFDTAVSSLTLHWLEEREIRTLYRDLHELLRPRGLLVEGDFLPVRPSGKPLKRPSRTKVPPRGTDRNSGGLREFKDQWGEWWDALASASSMRASLRERRVRRSGP</sequence>
<protein>
    <submittedName>
        <fullName evidence="3">Methyltransferase type 12 domain protein</fullName>
        <ecNumber evidence="3">2.1.1.8</ecNumber>
    </submittedName>
</protein>
<gene>
    <name evidence="3" type="ORF">B1B_11474</name>
</gene>
<dbReference type="AlphaFoldDB" id="T1B9N3"/>
<dbReference type="CDD" id="cd02440">
    <property type="entry name" value="AdoMet_MTases"/>
    <property type="match status" value="1"/>
</dbReference>
<keyword evidence="3" id="KW-0808">Transferase</keyword>
<dbReference type="InterPro" id="IPR013217">
    <property type="entry name" value="Methyltransf_12"/>
</dbReference>
<dbReference type="SUPFAM" id="SSF53335">
    <property type="entry name" value="S-adenosyl-L-methionine-dependent methyltransferases"/>
    <property type="match status" value="1"/>
</dbReference>
<evidence type="ECO:0000259" key="2">
    <source>
        <dbReference type="Pfam" id="PF08242"/>
    </source>
</evidence>
<dbReference type="InterPro" id="IPR029063">
    <property type="entry name" value="SAM-dependent_MTases_sf"/>
</dbReference>
<accession>T1B9N3</accession>
<dbReference type="EC" id="2.1.1.8" evidence="3"/>
<evidence type="ECO:0000313" key="3">
    <source>
        <dbReference type="EMBL" id="EQD49749.1"/>
    </source>
</evidence>
<organism evidence="3">
    <name type="scientific">mine drainage metagenome</name>
    <dbReference type="NCBI Taxonomy" id="410659"/>
    <lineage>
        <taxon>unclassified sequences</taxon>
        <taxon>metagenomes</taxon>
        <taxon>ecological metagenomes</taxon>
    </lineage>
</organism>
<dbReference type="Gene3D" id="3.40.50.150">
    <property type="entry name" value="Vaccinia Virus protein VP39"/>
    <property type="match status" value="1"/>
</dbReference>
<dbReference type="EMBL" id="AUZY01007457">
    <property type="protein sequence ID" value="EQD49749.1"/>
    <property type="molecule type" value="Genomic_DNA"/>
</dbReference>
<reference evidence="3" key="2">
    <citation type="journal article" date="2014" name="ISME J.">
        <title>Microbial stratification in low pH oxic and suboxic macroscopic growths along an acid mine drainage.</title>
        <authorList>
            <person name="Mendez-Garcia C."/>
            <person name="Mesa V."/>
            <person name="Sprenger R.R."/>
            <person name="Richter M."/>
            <person name="Diez M.S."/>
            <person name="Solano J."/>
            <person name="Bargiela R."/>
            <person name="Golyshina O.V."/>
            <person name="Manteca A."/>
            <person name="Ramos J.L."/>
            <person name="Gallego J.R."/>
            <person name="Llorente I."/>
            <person name="Martins Dos Santos V.A."/>
            <person name="Jensen O.N."/>
            <person name="Pelaez A.I."/>
            <person name="Sanchez J."/>
            <person name="Ferrer M."/>
        </authorList>
    </citation>
    <scope>NUCLEOTIDE SEQUENCE</scope>
</reference>
<feature type="domain" description="Methyltransferase type 12" evidence="2">
    <location>
        <begin position="32"/>
        <end position="133"/>
    </location>
</feature>
<dbReference type="GO" id="GO:0046539">
    <property type="term" value="F:histamine N-methyltransferase activity"/>
    <property type="evidence" value="ECO:0007669"/>
    <property type="project" value="UniProtKB-EC"/>
</dbReference>
<dbReference type="Pfam" id="PF08242">
    <property type="entry name" value="Methyltransf_12"/>
    <property type="match status" value="1"/>
</dbReference>
<proteinExistence type="predicted"/>
<feature type="non-terminal residue" evidence="3">
    <location>
        <position position="202"/>
    </location>
</feature>
<comment type="caution">
    <text evidence="3">The sequence shown here is derived from an EMBL/GenBank/DDBJ whole genome shotgun (WGS) entry which is preliminary data.</text>
</comment>
<evidence type="ECO:0000256" key="1">
    <source>
        <dbReference type="SAM" id="MobiDB-lite"/>
    </source>
</evidence>
<reference evidence="3" key="1">
    <citation type="submission" date="2013-08" db="EMBL/GenBank/DDBJ databases">
        <authorList>
            <person name="Mendez C."/>
            <person name="Richter M."/>
            <person name="Ferrer M."/>
            <person name="Sanchez J."/>
        </authorList>
    </citation>
    <scope>NUCLEOTIDE SEQUENCE</scope>
</reference>
<keyword evidence="3" id="KW-0489">Methyltransferase</keyword>
<dbReference type="GO" id="GO:0032259">
    <property type="term" value="P:methylation"/>
    <property type="evidence" value="ECO:0007669"/>
    <property type="project" value="UniProtKB-KW"/>
</dbReference>
<feature type="region of interest" description="Disordered" evidence="1">
    <location>
        <begin position="143"/>
        <end position="169"/>
    </location>
</feature>
<name>T1B9N3_9ZZZZ</name>